<keyword evidence="2" id="KW-0902">Two-component regulatory system</keyword>
<feature type="domain" description="Response regulatory" evidence="8">
    <location>
        <begin position="1"/>
        <end position="116"/>
    </location>
</feature>
<feature type="DNA-binding region" description="OmpR/PhoB-type" evidence="7">
    <location>
        <begin position="136"/>
        <end position="233"/>
    </location>
</feature>
<dbReference type="PROSITE" id="PS50110">
    <property type="entry name" value="RESPONSE_REGULATORY"/>
    <property type="match status" value="1"/>
</dbReference>
<keyword evidence="11" id="KW-1185">Reference proteome</keyword>
<evidence type="ECO:0000256" key="4">
    <source>
        <dbReference type="ARBA" id="ARBA00023125"/>
    </source>
</evidence>
<dbReference type="SMART" id="SM00862">
    <property type="entry name" value="Trans_reg_C"/>
    <property type="match status" value="1"/>
</dbReference>
<evidence type="ECO:0000256" key="2">
    <source>
        <dbReference type="ARBA" id="ARBA00023012"/>
    </source>
</evidence>
<dbReference type="Proteomes" id="UP000031967">
    <property type="component" value="Unassembled WGS sequence"/>
</dbReference>
<feature type="domain" description="OmpR/PhoB-type" evidence="9">
    <location>
        <begin position="136"/>
        <end position="233"/>
    </location>
</feature>
<dbReference type="InterPro" id="IPR001789">
    <property type="entry name" value="Sig_transdc_resp-reg_receiver"/>
</dbReference>
<dbReference type="InterPro" id="IPR001867">
    <property type="entry name" value="OmpR/PhoB-type_DNA-bd"/>
</dbReference>
<evidence type="ECO:0000256" key="3">
    <source>
        <dbReference type="ARBA" id="ARBA00023015"/>
    </source>
</evidence>
<dbReference type="Gene3D" id="3.40.50.2300">
    <property type="match status" value="1"/>
</dbReference>
<dbReference type="PANTHER" id="PTHR48111:SF21">
    <property type="entry name" value="DNA-BINDING DUAL MASTER TRANSCRIPTIONAL REGULATOR RPAA"/>
    <property type="match status" value="1"/>
</dbReference>
<dbReference type="PANTHER" id="PTHR48111">
    <property type="entry name" value="REGULATOR OF RPOS"/>
    <property type="match status" value="1"/>
</dbReference>
<evidence type="ECO:0000313" key="11">
    <source>
        <dbReference type="Proteomes" id="UP000031967"/>
    </source>
</evidence>
<protein>
    <submittedName>
        <fullName evidence="10">Transcriptional regulator</fullName>
    </submittedName>
</protein>
<keyword evidence="1 6" id="KW-0597">Phosphoprotein</keyword>
<keyword evidence="5" id="KW-0804">Transcription</keyword>
<comment type="caution">
    <text evidence="10">The sequence shown here is derived from an EMBL/GenBank/DDBJ whole genome shotgun (WGS) entry which is preliminary data.</text>
</comment>
<dbReference type="Gene3D" id="6.10.250.690">
    <property type="match status" value="1"/>
</dbReference>
<evidence type="ECO:0000313" key="10">
    <source>
        <dbReference type="EMBL" id="KIL39520.1"/>
    </source>
</evidence>
<evidence type="ECO:0000256" key="6">
    <source>
        <dbReference type="PROSITE-ProRule" id="PRU00169"/>
    </source>
</evidence>
<evidence type="ECO:0000259" key="9">
    <source>
        <dbReference type="PROSITE" id="PS51755"/>
    </source>
</evidence>
<dbReference type="Gene3D" id="1.10.10.10">
    <property type="entry name" value="Winged helix-like DNA-binding domain superfamily/Winged helix DNA-binding domain"/>
    <property type="match status" value="1"/>
</dbReference>
<dbReference type="InterPro" id="IPR036388">
    <property type="entry name" value="WH-like_DNA-bd_sf"/>
</dbReference>
<organism evidence="10 11">
    <name type="scientific">Gordoniibacillus kamchatkensis</name>
    <dbReference type="NCBI Taxonomy" id="1590651"/>
    <lineage>
        <taxon>Bacteria</taxon>
        <taxon>Bacillati</taxon>
        <taxon>Bacillota</taxon>
        <taxon>Bacilli</taxon>
        <taxon>Bacillales</taxon>
        <taxon>Paenibacillaceae</taxon>
        <taxon>Gordoniibacillus</taxon>
    </lineage>
</organism>
<dbReference type="CDD" id="cd00383">
    <property type="entry name" value="trans_reg_C"/>
    <property type="match status" value="1"/>
</dbReference>
<reference evidence="10 11" key="1">
    <citation type="submission" date="2014-12" db="EMBL/GenBank/DDBJ databases">
        <title>Draft genome sequence of Paenibacillus kamchatkensis strain B-2647.</title>
        <authorList>
            <person name="Karlyshev A.V."/>
            <person name="Kudryashova E.B."/>
        </authorList>
    </citation>
    <scope>NUCLEOTIDE SEQUENCE [LARGE SCALE GENOMIC DNA]</scope>
    <source>
        <strain evidence="10 11">VKM B-2647</strain>
    </source>
</reference>
<dbReference type="InterPro" id="IPR016032">
    <property type="entry name" value="Sig_transdc_resp-reg_C-effctor"/>
</dbReference>
<feature type="modified residue" description="4-aspartylphosphate" evidence="6">
    <location>
        <position position="48"/>
    </location>
</feature>
<dbReference type="SUPFAM" id="SSF46894">
    <property type="entry name" value="C-terminal effector domain of the bipartite response regulators"/>
    <property type="match status" value="1"/>
</dbReference>
<keyword evidence="4 7" id="KW-0238">DNA-binding</keyword>
<sequence>MVVDDEPNIVEVIRLYLEHAGFEPLLLHRGRGVVEAVRREEPELVLLDIMLPDSSGFELCQGIRALDGEAGQVPIIFLTAKGESIDKLRAFTLGVDDYIVKPFDPNELIARIRAVLRRVQLGGGKADAKHESGGKKKTLQIRNLWIDLEQYRVEVDGRKVELTPKEIELLFFLAGNAGRVYTREDLLGYVWDFDFSGGTRTVDAHVKNLRKKLGPSSDWTIQTLWGVGYAFEVAKPE</sequence>
<name>A0ABR5AG22_9BACL</name>
<proteinExistence type="predicted"/>
<evidence type="ECO:0000256" key="1">
    <source>
        <dbReference type="ARBA" id="ARBA00022553"/>
    </source>
</evidence>
<evidence type="ECO:0000256" key="7">
    <source>
        <dbReference type="PROSITE-ProRule" id="PRU01091"/>
    </source>
</evidence>
<gene>
    <name evidence="10" type="ORF">SD70_19605</name>
</gene>
<evidence type="ECO:0000256" key="5">
    <source>
        <dbReference type="ARBA" id="ARBA00023163"/>
    </source>
</evidence>
<keyword evidence="3" id="KW-0805">Transcription regulation</keyword>
<dbReference type="Pfam" id="PF00486">
    <property type="entry name" value="Trans_reg_C"/>
    <property type="match status" value="1"/>
</dbReference>
<accession>A0ABR5AG22</accession>
<dbReference type="InterPro" id="IPR011006">
    <property type="entry name" value="CheY-like_superfamily"/>
</dbReference>
<dbReference type="PROSITE" id="PS51755">
    <property type="entry name" value="OMPR_PHOB"/>
    <property type="match status" value="1"/>
</dbReference>
<dbReference type="Pfam" id="PF00072">
    <property type="entry name" value="Response_reg"/>
    <property type="match status" value="1"/>
</dbReference>
<dbReference type="SUPFAM" id="SSF52172">
    <property type="entry name" value="CheY-like"/>
    <property type="match status" value="1"/>
</dbReference>
<evidence type="ECO:0000259" key="8">
    <source>
        <dbReference type="PROSITE" id="PS50110"/>
    </source>
</evidence>
<dbReference type="EMBL" id="JXAK01000036">
    <property type="protein sequence ID" value="KIL39520.1"/>
    <property type="molecule type" value="Genomic_DNA"/>
</dbReference>
<dbReference type="InterPro" id="IPR039420">
    <property type="entry name" value="WalR-like"/>
</dbReference>
<dbReference type="SMART" id="SM00448">
    <property type="entry name" value="REC"/>
    <property type="match status" value="1"/>
</dbReference>